<evidence type="ECO:0000259" key="3">
    <source>
        <dbReference type="Pfam" id="PF02709"/>
    </source>
</evidence>
<reference evidence="5" key="1">
    <citation type="submission" date="2016-10" db="EMBL/GenBank/DDBJ databases">
        <authorList>
            <person name="Varghese N."/>
            <person name="Submissions S."/>
        </authorList>
    </citation>
    <scope>NUCLEOTIDE SEQUENCE [LARGE SCALE GENOMIC DNA]</scope>
    <source>
        <strain evidence="5">DSM 43163</strain>
    </source>
</reference>
<feature type="domain" description="Glycosyltransferase 2-like" evidence="2">
    <location>
        <begin position="48"/>
        <end position="159"/>
    </location>
</feature>
<evidence type="ECO:0000313" key="5">
    <source>
        <dbReference type="Proteomes" id="UP000236723"/>
    </source>
</evidence>
<dbReference type="Proteomes" id="UP000236723">
    <property type="component" value="Unassembled WGS sequence"/>
</dbReference>
<feature type="domain" description="Galactosyltransferase C-terminal" evidence="3">
    <location>
        <begin position="235"/>
        <end position="279"/>
    </location>
</feature>
<dbReference type="Pfam" id="PF00535">
    <property type="entry name" value="Glycos_transf_2"/>
    <property type="match status" value="1"/>
</dbReference>
<dbReference type="EMBL" id="FNVO01000041">
    <property type="protein sequence ID" value="SEG93863.1"/>
    <property type="molecule type" value="Genomic_DNA"/>
</dbReference>
<gene>
    <name evidence="4" type="ORF">SAMN04489712_14112</name>
</gene>
<dbReference type="SUPFAM" id="SSF53448">
    <property type="entry name" value="Nucleotide-diphospho-sugar transferases"/>
    <property type="match status" value="1"/>
</dbReference>
<evidence type="ECO:0000256" key="1">
    <source>
        <dbReference type="ARBA" id="ARBA00022679"/>
    </source>
</evidence>
<protein>
    <submittedName>
        <fullName evidence="4">Glycosyltransferase involved in cell wall bisynthesis</fullName>
    </submittedName>
</protein>
<dbReference type="AlphaFoldDB" id="A0A1H6E9B3"/>
<dbReference type="Pfam" id="PF02709">
    <property type="entry name" value="Glyco_transf_7C"/>
    <property type="match status" value="1"/>
</dbReference>
<dbReference type="CDD" id="cd00761">
    <property type="entry name" value="Glyco_tranf_GTA_type"/>
    <property type="match status" value="1"/>
</dbReference>
<proteinExistence type="predicted"/>
<dbReference type="InterPro" id="IPR027791">
    <property type="entry name" value="Galactosyl_T_C"/>
</dbReference>
<dbReference type="InterPro" id="IPR050834">
    <property type="entry name" value="Glycosyltransf_2"/>
</dbReference>
<name>A0A1H6E9B3_9ACTN</name>
<dbReference type="PANTHER" id="PTHR43685">
    <property type="entry name" value="GLYCOSYLTRANSFERASE"/>
    <property type="match status" value="1"/>
</dbReference>
<sequence>MAVTESLAATLRRRSNNHSPVTTGFEALTGYRWHEPTPARLAAGHRLSVVIPAHNVAHCLRYVLDALAVQSVRDAFEVIVVDDASTDETLSIARAHPIVLRLVRIRERAGAATARNVGTALAGADTILYLDADMVLPRHVIADVMVRAAANLALIGFRHNLPYKARQRVQESGMMPDLYADHRARWRPPVGRRLMYSGLVLDRPLDGRPLDHTKDLRDLGFGRGYYDWDLPRMVVTALLAVPREAVLDVGGFDPEFGRLGWGMEDTHLGAKLIASGLLVVPLRQAVGFHLDPPDAEAQWRAKLIGWRHTLAYYRGLLQRPAPTGRTHEFTTHLNTLRAQCEVLR</sequence>
<dbReference type="GO" id="GO:0016740">
    <property type="term" value="F:transferase activity"/>
    <property type="evidence" value="ECO:0007669"/>
    <property type="project" value="UniProtKB-KW"/>
</dbReference>
<organism evidence="4 5">
    <name type="scientific">Thermomonospora echinospora</name>
    <dbReference type="NCBI Taxonomy" id="1992"/>
    <lineage>
        <taxon>Bacteria</taxon>
        <taxon>Bacillati</taxon>
        <taxon>Actinomycetota</taxon>
        <taxon>Actinomycetes</taxon>
        <taxon>Streptosporangiales</taxon>
        <taxon>Thermomonosporaceae</taxon>
        <taxon>Thermomonospora</taxon>
    </lineage>
</organism>
<dbReference type="PANTHER" id="PTHR43685:SF2">
    <property type="entry name" value="GLYCOSYLTRANSFERASE 2-LIKE DOMAIN-CONTAINING PROTEIN"/>
    <property type="match status" value="1"/>
</dbReference>
<dbReference type="Gene3D" id="3.90.550.10">
    <property type="entry name" value="Spore Coat Polysaccharide Biosynthesis Protein SpsA, Chain A"/>
    <property type="match status" value="1"/>
</dbReference>
<keyword evidence="5" id="KW-1185">Reference proteome</keyword>
<evidence type="ECO:0000259" key="2">
    <source>
        <dbReference type="Pfam" id="PF00535"/>
    </source>
</evidence>
<keyword evidence="1 4" id="KW-0808">Transferase</keyword>
<evidence type="ECO:0000313" key="4">
    <source>
        <dbReference type="EMBL" id="SEG93863.1"/>
    </source>
</evidence>
<dbReference type="InterPro" id="IPR001173">
    <property type="entry name" value="Glyco_trans_2-like"/>
</dbReference>
<dbReference type="InterPro" id="IPR029044">
    <property type="entry name" value="Nucleotide-diphossugar_trans"/>
</dbReference>
<accession>A0A1H6E9B3</accession>